<dbReference type="Gene3D" id="3.40.50.720">
    <property type="entry name" value="NAD(P)-binding Rossmann-like Domain"/>
    <property type="match status" value="2"/>
</dbReference>
<dbReference type="CDD" id="cd12167">
    <property type="entry name" value="2-Hacid_dh_8"/>
    <property type="match status" value="1"/>
</dbReference>
<dbReference type="InterPro" id="IPR006140">
    <property type="entry name" value="D-isomer_DH_NAD-bd"/>
</dbReference>
<comment type="caution">
    <text evidence="7">The sequence shown here is derived from an EMBL/GenBank/DDBJ whole genome shotgun (WGS) entry which is preliminary data.</text>
</comment>
<evidence type="ECO:0000313" key="8">
    <source>
        <dbReference type="Proteomes" id="UP001183615"/>
    </source>
</evidence>
<dbReference type="Pfam" id="PF00389">
    <property type="entry name" value="2-Hacid_dh"/>
    <property type="match status" value="1"/>
</dbReference>
<dbReference type="InterPro" id="IPR036291">
    <property type="entry name" value="NAD(P)-bd_dom_sf"/>
</dbReference>
<dbReference type="PANTHER" id="PTHR42789:SF1">
    <property type="entry name" value="D-ISOMER SPECIFIC 2-HYDROXYACID DEHYDROGENASE FAMILY PROTEIN (AFU_ORTHOLOGUE AFUA_6G10090)"/>
    <property type="match status" value="1"/>
</dbReference>
<evidence type="ECO:0000259" key="6">
    <source>
        <dbReference type="Pfam" id="PF02826"/>
    </source>
</evidence>
<evidence type="ECO:0000256" key="1">
    <source>
        <dbReference type="ARBA" id="ARBA00005854"/>
    </source>
</evidence>
<organism evidence="7 8">
    <name type="scientific">Streptomyces johnsoniae</name>
    <dbReference type="NCBI Taxonomy" id="3075532"/>
    <lineage>
        <taxon>Bacteria</taxon>
        <taxon>Bacillati</taxon>
        <taxon>Actinomycetota</taxon>
        <taxon>Actinomycetes</taxon>
        <taxon>Kitasatosporales</taxon>
        <taxon>Streptomycetaceae</taxon>
        <taxon>Streptomyces</taxon>
    </lineage>
</organism>
<feature type="domain" description="D-isomer specific 2-hydroxyacid dehydrogenase catalytic" evidence="5">
    <location>
        <begin position="43"/>
        <end position="327"/>
    </location>
</feature>
<accession>A0ABU2RZL9</accession>
<dbReference type="PANTHER" id="PTHR42789">
    <property type="entry name" value="D-ISOMER SPECIFIC 2-HYDROXYACID DEHYDROGENASE FAMILY PROTEIN (AFU_ORTHOLOGUE AFUA_6G10090)"/>
    <property type="match status" value="1"/>
</dbReference>
<protein>
    <submittedName>
        <fullName evidence="7">Hydroxyacid dehydrogenase</fullName>
    </submittedName>
</protein>
<evidence type="ECO:0000256" key="3">
    <source>
        <dbReference type="ARBA" id="ARBA00023027"/>
    </source>
</evidence>
<evidence type="ECO:0000256" key="2">
    <source>
        <dbReference type="ARBA" id="ARBA00023002"/>
    </source>
</evidence>
<feature type="domain" description="D-isomer specific 2-hydroxyacid dehydrogenase NAD-binding" evidence="6">
    <location>
        <begin position="121"/>
        <end position="295"/>
    </location>
</feature>
<sequence>MTGKPAAGLVFSPAALAERFFPPARMAALREHVRVPPGPVLEEYDSERARRVLAEAAVLVTGWGAPRLTSAVLDAAPRLTHVVHTAGSVRGIADEEVFARGIQVSSQAEANAVPVAEYTLAMILLANKDVFGMARSFVHDRRAPDIRQALATRGNYGQTVGVIGASAIGRRLLTLLRPFDLRVLLHDPTLDPAGAAALGARHADLDTLMAESDVVTVHAPALPETRHLLDARRLALMRPGATLINTARASLVDRQALIGELSTGRITAILDVPDIRGADDPLFQLPNVLLTPHLAGSVGTELDRLAENALDEVARAAAGRPLARPINPATHRLRA</sequence>
<reference evidence="8" key="1">
    <citation type="submission" date="2023-07" db="EMBL/GenBank/DDBJ databases">
        <title>30 novel species of actinomycetes from the DSMZ collection.</title>
        <authorList>
            <person name="Nouioui I."/>
        </authorList>
    </citation>
    <scope>NUCLEOTIDE SEQUENCE [LARGE SCALE GENOMIC DNA]</scope>
    <source>
        <strain evidence="8">DSM 41886</strain>
    </source>
</reference>
<dbReference type="SUPFAM" id="SSF52283">
    <property type="entry name" value="Formate/glycerate dehydrogenase catalytic domain-like"/>
    <property type="match status" value="1"/>
</dbReference>
<dbReference type="RefSeq" id="WP_311616647.1">
    <property type="nucleotide sequence ID" value="NZ_JAVREV010000003.1"/>
</dbReference>
<evidence type="ECO:0000259" key="5">
    <source>
        <dbReference type="Pfam" id="PF00389"/>
    </source>
</evidence>
<name>A0ABU2RZL9_9ACTN</name>
<dbReference type="InterPro" id="IPR050857">
    <property type="entry name" value="D-2-hydroxyacid_DH"/>
</dbReference>
<keyword evidence="8" id="KW-1185">Reference proteome</keyword>
<dbReference type="Proteomes" id="UP001183615">
    <property type="component" value="Unassembled WGS sequence"/>
</dbReference>
<evidence type="ECO:0000313" key="7">
    <source>
        <dbReference type="EMBL" id="MDT0442208.1"/>
    </source>
</evidence>
<dbReference type="EMBL" id="JAVREV010000003">
    <property type="protein sequence ID" value="MDT0442208.1"/>
    <property type="molecule type" value="Genomic_DNA"/>
</dbReference>
<proteinExistence type="inferred from homology"/>
<comment type="similarity">
    <text evidence="1 4">Belongs to the D-isomer specific 2-hydroxyacid dehydrogenase family.</text>
</comment>
<evidence type="ECO:0000256" key="4">
    <source>
        <dbReference type="RuleBase" id="RU003719"/>
    </source>
</evidence>
<dbReference type="Pfam" id="PF02826">
    <property type="entry name" value="2-Hacid_dh_C"/>
    <property type="match status" value="1"/>
</dbReference>
<dbReference type="InterPro" id="IPR006139">
    <property type="entry name" value="D-isomer_2_OHA_DH_cat_dom"/>
</dbReference>
<gene>
    <name evidence="7" type="ORF">RM779_06290</name>
</gene>
<keyword evidence="3" id="KW-0520">NAD</keyword>
<dbReference type="SUPFAM" id="SSF51735">
    <property type="entry name" value="NAD(P)-binding Rossmann-fold domains"/>
    <property type="match status" value="1"/>
</dbReference>
<keyword evidence="2 4" id="KW-0560">Oxidoreductase</keyword>